<dbReference type="SFLD" id="SFLDG01140">
    <property type="entry name" value="C2.B:_Phosphomannomutase_and_P"/>
    <property type="match status" value="1"/>
</dbReference>
<dbReference type="Proteomes" id="UP000612808">
    <property type="component" value="Unassembled WGS sequence"/>
</dbReference>
<dbReference type="NCBIfam" id="TIGR01484">
    <property type="entry name" value="HAD-SF-IIB"/>
    <property type="match status" value="1"/>
</dbReference>
<accession>A0A8J3NB82</accession>
<name>A0A8J3NB82_9ACTN</name>
<organism evidence="1 2">
    <name type="scientific">Actinocatenispora rupis</name>
    <dbReference type="NCBI Taxonomy" id="519421"/>
    <lineage>
        <taxon>Bacteria</taxon>
        <taxon>Bacillati</taxon>
        <taxon>Actinomycetota</taxon>
        <taxon>Actinomycetes</taxon>
        <taxon>Micromonosporales</taxon>
        <taxon>Micromonosporaceae</taxon>
        <taxon>Actinocatenispora</taxon>
    </lineage>
</organism>
<dbReference type="NCBIfam" id="TIGR00099">
    <property type="entry name" value="Cof-subfamily"/>
    <property type="match status" value="1"/>
</dbReference>
<dbReference type="InterPro" id="IPR000150">
    <property type="entry name" value="Cof"/>
</dbReference>
<dbReference type="InterPro" id="IPR006379">
    <property type="entry name" value="HAD-SF_hydro_IIB"/>
</dbReference>
<dbReference type="AlphaFoldDB" id="A0A8J3NB82"/>
<sequence>MTAPALVASDLDGTLLRTDRTVGPRTLGTLDRLREQGIPFVMVTGRPIRWLAEVLRFTGPRGPVVCSNGAVVYDPESGTVLDDRPLRPDLLAEVAERLRAEYPGVAFAAETADGLAHEPAYPIREVSPAVRVADLPRVVAEPAVKLLAWLDHPVPTQLAAAMTDSLRGVAEVTRSSEDSLIEISAAGVTKATGLARVAERYEVAPADIVAFGDMPNDLPMFAYVGHSVAMANAEPAVRAAAHTVTTSNDDDGVAQYLTGLLDAAPIA</sequence>
<dbReference type="InterPro" id="IPR023214">
    <property type="entry name" value="HAD_sf"/>
</dbReference>
<protein>
    <submittedName>
        <fullName evidence="1">Haloacid dehalogenase</fullName>
    </submittedName>
</protein>
<gene>
    <name evidence="1" type="ORF">Aru02nite_39880</name>
</gene>
<comment type="caution">
    <text evidence="1">The sequence shown here is derived from an EMBL/GenBank/DDBJ whole genome shotgun (WGS) entry which is preliminary data.</text>
</comment>
<dbReference type="SFLD" id="SFLDS00003">
    <property type="entry name" value="Haloacid_Dehalogenase"/>
    <property type="match status" value="1"/>
</dbReference>
<dbReference type="PANTHER" id="PTHR10000:SF8">
    <property type="entry name" value="HAD SUPERFAMILY HYDROLASE-LIKE, TYPE 3"/>
    <property type="match status" value="1"/>
</dbReference>
<dbReference type="RefSeq" id="WP_203659799.1">
    <property type="nucleotide sequence ID" value="NZ_BAAAZM010000007.1"/>
</dbReference>
<keyword evidence="2" id="KW-1185">Reference proteome</keyword>
<dbReference type="Gene3D" id="3.30.1240.10">
    <property type="match status" value="1"/>
</dbReference>
<dbReference type="InterPro" id="IPR036412">
    <property type="entry name" value="HAD-like_sf"/>
</dbReference>
<dbReference type="GO" id="GO:0000287">
    <property type="term" value="F:magnesium ion binding"/>
    <property type="evidence" value="ECO:0007669"/>
    <property type="project" value="TreeGrafter"/>
</dbReference>
<proteinExistence type="predicted"/>
<dbReference type="GO" id="GO:0005829">
    <property type="term" value="C:cytosol"/>
    <property type="evidence" value="ECO:0007669"/>
    <property type="project" value="TreeGrafter"/>
</dbReference>
<dbReference type="Pfam" id="PF08282">
    <property type="entry name" value="Hydrolase_3"/>
    <property type="match status" value="1"/>
</dbReference>
<dbReference type="CDD" id="cd07516">
    <property type="entry name" value="HAD_Pase"/>
    <property type="match status" value="1"/>
</dbReference>
<dbReference type="GO" id="GO:0016791">
    <property type="term" value="F:phosphatase activity"/>
    <property type="evidence" value="ECO:0007669"/>
    <property type="project" value="TreeGrafter"/>
</dbReference>
<reference evidence="1" key="1">
    <citation type="submission" date="2021-01" db="EMBL/GenBank/DDBJ databases">
        <title>Whole genome shotgun sequence of Actinocatenispora rupis NBRC 107355.</title>
        <authorList>
            <person name="Komaki H."/>
            <person name="Tamura T."/>
        </authorList>
    </citation>
    <scope>NUCLEOTIDE SEQUENCE</scope>
    <source>
        <strain evidence="1">NBRC 107355</strain>
    </source>
</reference>
<evidence type="ECO:0000313" key="2">
    <source>
        <dbReference type="Proteomes" id="UP000612808"/>
    </source>
</evidence>
<dbReference type="SUPFAM" id="SSF56784">
    <property type="entry name" value="HAD-like"/>
    <property type="match status" value="1"/>
</dbReference>
<dbReference type="PANTHER" id="PTHR10000">
    <property type="entry name" value="PHOSPHOSERINE PHOSPHATASE"/>
    <property type="match status" value="1"/>
</dbReference>
<dbReference type="Gene3D" id="3.40.50.1000">
    <property type="entry name" value="HAD superfamily/HAD-like"/>
    <property type="match status" value="1"/>
</dbReference>
<evidence type="ECO:0000313" key="1">
    <source>
        <dbReference type="EMBL" id="GID13099.1"/>
    </source>
</evidence>
<dbReference type="EMBL" id="BOMB01000023">
    <property type="protein sequence ID" value="GID13099.1"/>
    <property type="molecule type" value="Genomic_DNA"/>
</dbReference>